<dbReference type="WBParaSite" id="PS1159_v2.g1435.t1">
    <property type="protein sequence ID" value="PS1159_v2.g1435.t1"/>
    <property type="gene ID" value="PS1159_v2.g1435"/>
</dbReference>
<reference evidence="2" key="1">
    <citation type="submission" date="2022-11" db="UniProtKB">
        <authorList>
            <consortium name="WormBaseParasite"/>
        </authorList>
    </citation>
    <scope>IDENTIFICATION</scope>
</reference>
<evidence type="ECO:0000313" key="2">
    <source>
        <dbReference type="WBParaSite" id="PS1159_v2.g1435.t1"/>
    </source>
</evidence>
<sequence length="453" mass="47201">MLQCCWNCSGIIKIFFLQIFIFSLIIQHVNADCSYVPVLSGITPLQTFGETNKRYLPQVLDCRKACAAETTFTCTGFLWPAEGGDCYLYDKMNLALDIFRNNQNSYVMYVRVCDGAPTPSVGFCEFVQNITNVAAVTSSISVSPGIATESSCREFCIAQYQGVQCNAYVVSPDTKMLSQCVLYSAVPTGLTTGTSNLYVKTCRPPPVSCTYTPWSAWGTCTATCTKTRNRTVAAQATVGGAPCLTTEMTGSSSCTESPCVLTTTTAKPMTTTPSGPGNGGITPTSSGGTGGGATTTGGPPRDTPCAYTDWTGWGTCNSQCLQTSTRTPLTGSAAACSNTSSTNLSQVCSGGACTTTGGNGGTGSATTSAPVPETGCRFYDIDPQSKPSTLGFKAVGAQASCSSKCAAETSFKCEAYATTGPGGPCVLHGAVDSPTNVVLMSSWYLQDLNCKVN</sequence>
<proteinExistence type="predicted"/>
<protein>
    <submittedName>
        <fullName evidence="2">Apple domain-containing protein</fullName>
    </submittedName>
</protein>
<name>A0AC35F6C1_9BILA</name>
<organism evidence="1 2">
    <name type="scientific">Panagrolaimus sp. PS1159</name>
    <dbReference type="NCBI Taxonomy" id="55785"/>
    <lineage>
        <taxon>Eukaryota</taxon>
        <taxon>Metazoa</taxon>
        <taxon>Ecdysozoa</taxon>
        <taxon>Nematoda</taxon>
        <taxon>Chromadorea</taxon>
        <taxon>Rhabditida</taxon>
        <taxon>Tylenchina</taxon>
        <taxon>Panagrolaimomorpha</taxon>
        <taxon>Panagrolaimoidea</taxon>
        <taxon>Panagrolaimidae</taxon>
        <taxon>Panagrolaimus</taxon>
    </lineage>
</organism>
<dbReference type="Proteomes" id="UP000887580">
    <property type="component" value="Unplaced"/>
</dbReference>
<accession>A0AC35F6C1</accession>
<evidence type="ECO:0000313" key="1">
    <source>
        <dbReference type="Proteomes" id="UP000887580"/>
    </source>
</evidence>